<organism evidence="2 3">
    <name type="scientific">Sistotremastrum niveocremeum HHB9708</name>
    <dbReference type="NCBI Taxonomy" id="1314777"/>
    <lineage>
        <taxon>Eukaryota</taxon>
        <taxon>Fungi</taxon>
        <taxon>Dikarya</taxon>
        <taxon>Basidiomycota</taxon>
        <taxon>Agaricomycotina</taxon>
        <taxon>Agaricomycetes</taxon>
        <taxon>Sistotremastrales</taxon>
        <taxon>Sistotremastraceae</taxon>
        <taxon>Sertulicium</taxon>
        <taxon>Sertulicium niveocremeum</taxon>
    </lineage>
</organism>
<feature type="region of interest" description="Disordered" evidence="1">
    <location>
        <begin position="34"/>
        <end position="83"/>
    </location>
</feature>
<feature type="compositionally biased region" description="Low complexity" evidence="1">
    <location>
        <begin position="35"/>
        <end position="47"/>
    </location>
</feature>
<protein>
    <submittedName>
        <fullName evidence="2">Uncharacterized protein</fullName>
    </submittedName>
</protein>
<reference evidence="2 3" key="1">
    <citation type="journal article" date="2016" name="Mol. Biol. Evol.">
        <title>Comparative Genomics of Early-Diverging Mushroom-Forming Fungi Provides Insights into the Origins of Lignocellulose Decay Capabilities.</title>
        <authorList>
            <person name="Nagy L.G."/>
            <person name="Riley R."/>
            <person name="Tritt A."/>
            <person name="Adam C."/>
            <person name="Daum C."/>
            <person name="Floudas D."/>
            <person name="Sun H."/>
            <person name="Yadav J.S."/>
            <person name="Pangilinan J."/>
            <person name="Larsson K.H."/>
            <person name="Matsuura K."/>
            <person name="Barry K."/>
            <person name="Labutti K."/>
            <person name="Kuo R."/>
            <person name="Ohm R.A."/>
            <person name="Bhattacharya S.S."/>
            <person name="Shirouzu T."/>
            <person name="Yoshinaga Y."/>
            <person name="Martin F.M."/>
            <person name="Grigoriev I.V."/>
            <person name="Hibbett D.S."/>
        </authorList>
    </citation>
    <scope>NUCLEOTIDE SEQUENCE [LARGE SCALE GENOMIC DNA]</scope>
    <source>
        <strain evidence="2 3">HHB9708</strain>
    </source>
</reference>
<feature type="compositionally biased region" description="Basic and acidic residues" evidence="1">
    <location>
        <begin position="60"/>
        <end position="83"/>
    </location>
</feature>
<dbReference type="AlphaFoldDB" id="A0A164MEU2"/>
<evidence type="ECO:0000313" key="3">
    <source>
        <dbReference type="Proteomes" id="UP000076722"/>
    </source>
</evidence>
<dbReference type="Proteomes" id="UP000076722">
    <property type="component" value="Unassembled WGS sequence"/>
</dbReference>
<proteinExistence type="predicted"/>
<evidence type="ECO:0000313" key="2">
    <source>
        <dbReference type="EMBL" id="KZS86642.1"/>
    </source>
</evidence>
<accession>A0A164MEU2</accession>
<keyword evidence="3" id="KW-1185">Reference proteome</keyword>
<evidence type="ECO:0000256" key="1">
    <source>
        <dbReference type="SAM" id="MobiDB-lite"/>
    </source>
</evidence>
<dbReference type="EMBL" id="KV419477">
    <property type="protein sequence ID" value="KZS86642.1"/>
    <property type="molecule type" value="Genomic_DNA"/>
</dbReference>
<sequence>MLLFPIRSCQSSIYVEDPERPSTSLDVIENKIDSSLRSPPSSVSSLSIRKTWSQPSSAVENHRTRAEPHQHRPTIRDEHGRSEPELHQRLYSIYLSRSCLGRLASDNMLLGSRMRCSYLACKPMRRLRDHSLQR</sequence>
<feature type="compositionally biased region" description="Polar residues" evidence="1">
    <location>
        <begin position="48"/>
        <end position="59"/>
    </location>
</feature>
<gene>
    <name evidence="2" type="ORF">SISNIDRAFT_461609</name>
</gene>
<name>A0A164MEU2_9AGAM</name>